<evidence type="ECO:0000256" key="1">
    <source>
        <dbReference type="SAM" id="MobiDB-lite"/>
    </source>
</evidence>
<dbReference type="Proteomes" id="UP000008068">
    <property type="component" value="Unassembled WGS sequence"/>
</dbReference>
<sequence length="219" mass="24496">MVQQTNCPSPLVAQCTVETSEVEKCPNCTYHLLTIQKLKSQLAAEKLQKDDLAECRNSPFASLTREIDNNDVRDAKIVQLTVQLEETTAQLHAVSVKESAKSLDRTMDDFQREIMANKKALRTEIEKVNEVESEQIIKDISDQETAKSMIFHLETELQLALDRLKPIYDDTTLKDITGTRDDSKNSSSLDVDASLSSTSAQPPVNDITQPLMENLNGKV</sequence>
<feature type="region of interest" description="Disordered" evidence="1">
    <location>
        <begin position="173"/>
        <end position="219"/>
    </location>
</feature>
<dbReference type="InParanoid" id="G0MAM1"/>
<proteinExistence type="predicted"/>
<keyword evidence="3" id="KW-1185">Reference proteome</keyword>
<dbReference type="EMBL" id="GL379788">
    <property type="protein sequence ID" value="EGT40727.1"/>
    <property type="molecule type" value="Genomic_DNA"/>
</dbReference>
<organism evidence="3">
    <name type="scientific">Caenorhabditis brenneri</name>
    <name type="common">Nematode worm</name>
    <dbReference type="NCBI Taxonomy" id="135651"/>
    <lineage>
        <taxon>Eukaryota</taxon>
        <taxon>Metazoa</taxon>
        <taxon>Ecdysozoa</taxon>
        <taxon>Nematoda</taxon>
        <taxon>Chromadorea</taxon>
        <taxon>Rhabditida</taxon>
        <taxon>Rhabditina</taxon>
        <taxon>Rhabditomorpha</taxon>
        <taxon>Rhabditoidea</taxon>
        <taxon>Rhabditidae</taxon>
        <taxon>Peloderinae</taxon>
        <taxon>Caenorhabditis</taxon>
    </lineage>
</organism>
<reference evidence="3" key="1">
    <citation type="submission" date="2011-07" db="EMBL/GenBank/DDBJ databases">
        <authorList>
            <consortium name="Caenorhabditis brenneri Sequencing and Analysis Consortium"/>
            <person name="Wilson R.K."/>
        </authorList>
    </citation>
    <scope>NUCLEOTIDE SEQUENCE [LARGE SCALE GENOMIC DNA]</scope>
    <source>
        <strain evidence="3">PB2801</strain>
    </source>
</reference>
<evidence type="ECO:0000313" key="3">
    <source>
        <dbReference type="Proteomes" id="UP000008068"/>
    </source>
</evidence>
<dbReference type="HOGENOM" id="CLU_1148045_0_0_1"/>
<accession>G0MAM1</accession>
<evidence type="ECO:0000313" key="2">
    <source>
        <dbReference type="EMBL" id="EGT40727.1"/>
    </source>
</evidence>
<feature type="compositionally biased region" description="Low complexity" evidence="1">
    <location>
        <begin position="186"/>
        <end position="200"/>
    </location>
</feature>
<protein>
    <submittedName>
        <fullName evidence="2">Uncharacterized protein</fullName>
    </submittedName>
</protein>
<dbReference type="AlphaFoldDB" id="G0MAM1"/>
<gene>
    <name evidence="2" type="ORF">CAEBREN_02165</name>
</gene>
<name>G0MAM1_CAEBE</name>
<feature type="compositionally biased region" description="Basic and acidic residues" evidence="1">
    <location>
        <begin position="173"/>
        <end position="184"/>
    </location>
</feature>